<feature type="chain" id="PRO_5012195039" evidence="1">
    <location>
        <begin position="17"/>
        <end position="82"/>
    </location>
</feature>
<protein>
    <submittedName>
        <fullName evidence="2">Uncharacterized protein</fullName>
    </submittedName>
</protein>
<evidence type="ECO:0000313" key="3">
    <source>
        <dbReference type="Proteomes" id="UP000198211"/>
    </source>
</evidence>
<evidence type="ECO:0000313" key="2">
    <source>
        <dbReference type="EMBL" id="OWZ08807.1"/>
    </source>
</evidence>
<dbReference type="PANTHER" id="PTHR40866:SF1">
    <property type="entry name" value="BED-TYPE DOMAIN-CONTAINING PROTEIN"/>
    <property type="match status" value="1"/>
</dbReference>
<feature type="signal peptide" evidence="1">
    <location>
        <begin position="1"/>
        <end position="16"/>
    </location>
</feature>
<dbReference type="OrthoDB" id="125584at2759"/>
<organism evidence="2 3">
    <name type="scientific">Phytophthora megakarya</name>
    <dbReference type="NCBI Taxonomy" id="4795"/>
    <lineage>
        <taxon>Eukaryota</taxon>
        <taxon>Sar</taxon>
        <taxon>Stramenopiles</taxon>
        <taxon>Oomycota</taxon>
        <taxon>Peronosporomycetes</taxon>
        <taxon>Peronosporales</taxon>
        <taxon>Peronosporaceae</taxon>
        <taxon>Phytophthora</taxon>
    </lineage>
</organism>
<dbReference type="Proteomes" id="UP000198211">
    <property type="component" value="Unassembled WGS sequence"/>
</dbReference>
<reference evidence="3" key="1">
    <citation type="submission" date="2017-03" db="EMBL/GenBank/DDBJ databases">
        <title>Phytopthora megakarya and P. palmivora, two closely related causual agents of cacao black pod achieved similar genome size and gene model numbers by different mechanisms.</title>
        <authorList>
            <person name="Ali S."/>
            <person name="Shao J."/>
            <person name="Larry D.J."/>
            <person name="Kronmiller B."/>
            <person name="Shen D."/>
            <person name="Strem M.D."/>
            <person name="Melnick R.L."/>
            <person name="Guiltinan M.J."/>
            <person name="Tyler B.M."/>
            <person name="Meinhardt L.W."/>
            <person name="Bailey B.A."/>
        </authorList>
    </citation>
    <scope>NUCLEOTIDE SEQUENCE [LARGE SCALE GENOMIC DNA]</scope>
    <source>
        <strain evidence="3">zdho120</strain>
    </source>
</reference>
<sequence>MAALAAILPFFGKTLTNCIYLVGDNCAVSKHLARVMGGPLMGSASHRLNIAVRMLLDPHEAELTVKDVDSSSQVAAEYVSQT</sequence>
<dbReference type="PANTHER" id="PTHR40866">
    <property type="entry name" value="BED-TYPE DOMAIN-CONTAINING PROTEIN"/>
    <property type="match status" value="1"/>
</dbReference>
<gene>
    <name evidence="2" type="ORF">PHMEG_00018591</name>
</gene>
<dbReference type="AlphaFoldDB" id="A0A225VVI1"/>
<proteinExistence type="predicted"/>
<evidence type="ECO:0000256" key="1">
    <source>
        <dbReference type="SAM" id="SignalP"/>
    </source>
</evidence>
<name>A0A225VVI1_9STRA</name>
<keyword evidence="1" id="KW-0732">Signal</keyword>
<dbReference type="EMBL" id="NBNE01003015">
    <property type="protein sequence ID" value="OWZ08807.1"/>
    <property type="molecule type" value="Genomic_DNA"/>
</dbReference>
<keyword evidence="3" id="KW-1185">Reference proteome</keyword>
<accession>A0A225VVI1</accession>
<comment type="caution">
    <text evidence="2">The sequence shown here is derived from an EMBL/GenBank/DDBJ whole genome shotgun (WGS) entry which is preliminary data.</text>
</comment>